<feature type="region of interest" description="Disordered" evidence="6">
    <location>
        <begin position="6346"/>
        <end position="6368"/>
    </location>
</feature>
<protein>
    <submittedName>
        <fullName evidence="9">Intron-binding protein aquarius</fullName>
    </submittedName>
</protein>
<feature type="region of interest" description="UBR4 E3 catalytic module" evidence="5">
    <location>
        <begin position="4363"/>
        <end position="4871"/>
    </location>
</feature>
<dbReference type="GO" id="GO:0004386">
    <property type="term" value="F:helicase activity"/>
    <property type="evidence" value="ECO:0007669"/>
    <property type="project" value="InterPro"/>
</dbReference>
<dbReference type="InterPro" id="IPR025704">
    <property type="entry name" value="E3_Ub_ligase_UBR4_C"/>
</dbReference>
<proteinExistence type="inferred from homology"/>
<dbReference type="InterPro" id="IPR003126">
    <property type="entry name" value="Znf_UBR"/>
</dbReference>
<dbReference type="GO" id="GO:0008270">
    <property type="term" value="F:zinc ion binding"/>
    <property type="evidence" value="ECO:0007669"/>
    <property type="project" value="UniProtKB-KW"/>
</dbReference>
<evidence type="ECO:0000313" key="9">
    <source>
        <dbReference type="EMBL" id="KRY72485.1"/>
    </source>
</evidence>
<keyword evidence="2" id="KW-0479">Metal-binding</keyword>
<comment type="similarity">
    <text evidence="1 5">Belongs to the UBR4 family.</text>
</comment>
<dbReference type="Pfam" id="PF21143">
    <property type="entry name" value="Aquarius_N_2nd"/>
    <property type="match status" value="1"/>
</dbReference>
<dbReference type="SUPFAM" id="SSF52540">
    <property type="entry name" value="P-loop containing nucleoside triphosphate hydrolases"/>
    <property type="match status" value="1"/>
</dbReference>
<evidence type="ECO:0000259" key="8">
    <source>
        <dbReference type="SMART" id="SM00396"/>
    </source>
</evidence>
<keyword evidence="7" id="KW-0812">Transmembrane</keyword>
<reference evidence="9 10" key="1">
    <citation type="submission" date="2015-01" db="EMBL/GenBank/DDBJ databases">
        <title>Evolution of Trichinella species and genotypes.</title>
        <authorList>
            <person name="Korhonen P.K."/>
            <person name="Edoardo P."/>
            <person name="Giuseppe L.R."/>
            <person name="Gasser R.B."/>
        </authorList>
    </citation>
    <scope>NUCLEOTIDE SEQUENCE [LARGE SCALE GENOMIC DNA]</scope>
    <source>
        <strain evidence="9">ISS13</strain>
    </source>
</reference>
<feature type="domain" description="UBR-type" evidence="8">
    <location>
        <begin position="1582"/>
        <end position="1651"/>
    </location>
</feature>
<evidence type="ECO:0000313" key="10">
    <source>
        <dbReference type="Proteomes" id="UP000054632"/>
    </source>
</evidence>
<name>A0A0V1EF89_TRIPS</name>
<feature type="transmembrane region" description="Helical" evidence="7">
    <location>
        <begin position="377"/>
        <end position="401"/>
    </location>
</feature>
<dbReference type="CDD" id="cd19671">
    <property type="entry name" value="UBR-box_UBR4_5_6_7"/>
    <property type="match status" value="1"/>
</dbReference>
<feature type="non-terminal residue" evidence="9">
    <location>
        <position position="1"/>
    </location>
</feature>
<dbReference type="InterPro" id="IPR027417">
    <property type="entry name" value="P-loop_NTPase"/>
</dbReference>
<keyword evidence="7" id="KW-1133">Transmembrane helix</keyword>
<dbReference type="InterPro" id="IPR016024">
    <property type="entry name" value="ARM-type_fold"/>
</dbReference>
<dbReference type="Gene3D" id="3.40.50.300">
    <property type="entry name" value="P-loop containing nucleotide triphosphate hydrolases"/>
    <property type="match status" value="2"/>
</dbReference>
<keyword evidence="7" id="KW-0472">Membrane</keyword>
<dbReference type="SUPFAM" id="SSF48371">
    <property type="entry name" value="ARM repeat"/>
    <property type="match status" value="1"/>
</dbReference>
<dbReference type="InterPro" id="IPR048966">
    <property type="entry name" value="Aquarius_b-barrel"/>
</dbReference>
<dbReference type="CDD" id="cd17935">
    <property type="entry name" value="EEXXQc_AQR"/>
    <property type="match status" value="1"/>
</dbReference>
<dbReference type="Proteomes" id="UP000054632">
    <property type="component" value="Unassembled WGS sequence"/>
</dbReference>
<dbReference type="InterPro" id="IPR047187">
    <property type="entry name" value="SF1_C_Upf1"/>
</dbReference>
<evidence type="ECO:0000256" key="6">
    <source>
        <dbReference type="SAM" id="MobiDB-lite"/>
    </source>
</evidence>
<dbReference type="CDD" id="cd18808">
    <property type="entry name" value="SF1_C_Upf1"/>
    <property type="match status" value="1"/>
</dbReference>
<evidence type="ECO:0000256" key="5">
    <source>
        <dbReference type="PROSITE-ProRule" id="PRU01388"/>
    </source>
</evidence>
<gene>
    <name evidence="9" type="primary">AQR</name>
    <name evidence="9" type="ORF">T4A_7877</name>
</gene>
<organism evidence="9 10">
    <name type="scientific">Trichinella pseudospiralis</name>
    <name type="common">Parasitic roundworm</name>
    <dbReference type="NCBI Taxonomy" id="6337"/>
    <lineage>
        <taxon>Eukaryota</taxon>
        <taxon>Metazoa</taxon>
        <taxon>Ecdysozoa</taxon>
        <taxon>Nematoda</taxon>
        <taxon>Enoplea</taxon>
        <taxon>Dorylaimia</taxon>
        <taxon>Trichinellida</taxon>
        <taxon>Trichinellidae</taxon>
        <taxon>Trichinella</taxon>
    </lineage>
</organism>
<comment type="caution">
    <text evidence="9">The sequence shown here is derived from an EMBL/GenBank/DDBJ whole genome shotgun (WGS) entry which is preliminary data.</text>
</comment>
<sequence length="6368" mass="732906">LQMAPPSDVWWDVMVPLLNLSRNGIGATYLGALSGVINAKIDDIMSHDEEYNLFYNSFMFLALEHLSSNLEKASVADYSEVKTACRNGMKYLFLKERVVDSVELKYMIAILKSCLTGESGLQRIDIYYLVASIKKAKVPSYFSPPNGLGVAEAATTVETRSLIHRLLFSYRTDRTYTDAEFCLHVKTADEMISHFAYKSFLKSFTSDNILLAEELHCAEMLLKYFMSFNIIRKVHAACQEAVKCSEANLIHRQDCDQIIDWQVAYCQEIFLDCTSMIEVAADLPIWGSVNGDDHDNSNFSKLLEMSNICLLSVGCMNIAIAINCEGEFFIDPDRIEKAIVVANEGYEKLFLIHEKFMRKVKQCDWYSSERKKASFTVLHVFLCFLILLVVSFFFQTILNFASNRILLIVKIVSEMLRYSKGIMQLCSWPLLLDIFCETMTSFNFSKAEFTADGGDGTGESVHLFSLVLQMIRTFLSSIFAANEDKLQANREIETVVSAENVTKEENRNIVEDTDPVIGRWLSAVFAKVPAMIDDELEQCRLKFTSQRCTVEDLITAFGKVTQLLEITPKKQFIAGRYLFVPTERDAETLAAIISDLSSFKNNMSEFSKVEAAIMPVVQNFFSENLIDHSFILVFMNRLGINFESSDHIIWPLDLDSIKVRLLAYVVLCRFRSIDPFTNERIAFPIWNKVMKALELNYNSACQVDEPSLRENKICMNIEHMRFLFLLYYNEPVESRRELTFLALRSLEKLLLCDKRCATALPFLSRLLQIVDCILHFEENPPFGYFKMVYESLFMVPDKSEDSQLRTDSPAPVQVVQCVKKLETTLEDVYGLEQTQLNRKGRGFFYSLYNDRQYGEYRLNRVTFIDVQLTRNLQLALARTLSNFLSCWISANGDAAFAAYCCYYIRRILLYLPPSPEIMKISNVDRPLDEQQSSYLLLLASRCYYSTSYFFIDVQINEHSDEIDKQLAEYLKRMNSIRAIFDCFMLCFVRRKNTVDEIEFEDWYLRENYQYGSCAVIFDLMLIELRCLLRSVPSHNSELPSEFHSDIAEMMNTVCLLIRHFVEIIRYLICCVDSPLQLREGSFSHWHKHCKQLLNIVGDYGLDVRPVYKEIVGTFSVSLQKALSVFKWDECSLGSFNDQFSHHKYEETSYFYQVAPTTYISDVFDQHLENIARASIWDLLNSWKHVLFTASAVLHDYLNIFSPKLSVIMKITENLRRYSVFDTVLAFWPTKNACNEENFPLVEVNRESNFYDKFFNFLHHSVTSWVNPCSISEFIFASLLSYLEDEEVGEKFFQNRSVVELIMPLINLKSSAIIKPIYVIKYLSVLLKIAMNSSKREFLLEGMSSSNAVLKTKAIISALLDNGTILSDAMKVVFQNASNFEMEDQIKQLLHCKNAAVVGLEFVNNLTLCLMVLKKGEVEVGEYAGHFVRLFLSIDGIDEFFYSHNYSTEALEEPLNSVAVKWYWYLLGLAKLNPDSAVSVMFDHFCACVEKFLEMGSLMSVLENKCWKRDQMELMDLMLFLTTYFTLLIGPADALLIKKDTSANGQLCSTFADNSDLVMDVEETDYEDGAVVAIDCFAVTRSGCCSFIVTGRHMCNQKTYYCYDCSVNGKFATVCSACAVKCHNDHDVIYIGDENMFCQCIDALKEHCVASLNWRQFSKYLNEMNATNNVHTISDANNIYESQDESKCSRILFDSYYAFCFGELTKEKELLLNDKSAHFAVIQKCMLKLFNLLQKVIVVTKEVITPIGHMERLSESLSQFLHGKIQAFEKTRLITMQSAELPAWRKQLIPDDDHVSLCRNYTESISERRYRCFKFCILNGHKSLFVVCAYKKRITISPVNFLVSRAALKYKLGDLKIDVKKGQEMLLAFKPTFMQAINGNGAIFLIGGIHNVFIVSLNYGGRLNSKKMLKLNIDKKETVRRAFWMPNSTTEVVVVTTQRVCVYYLWYSYELPVYCYQLHSGAVADATVAYYEEKSLTRFIIIMSNNGLLYTEKIGQSHVIPKKDRLKYLQDPLKFTHPALQDIAVEKLKNCGLSVHYSHCLSTLFFSYSNGESYYCSFSMGSLQNIRTVDFTATGRQFVSIKSWEDVEDLPGFICAEPEEFGPILLKVDGPRILIDPQCCFLSPRISDLKSCRIWQHHMQPCTVIATLSESCSITLWNVDDNYRNYWDEIPLTNNPLYNAQFNELEEFAPKILSRRKSLYPPLVDIFERSLLLSDLEISSENLLDTSSSDSMIEKQPLYFFNKGDAAVLHIFNTDESMAISGVKVYIDCSQKEKVPSFLAVDGQFKYVSRDVSRWYDFPLSYEESINCSSKIKLSVGKSSGEIIVVYCVQLYVRRKTLQVSALCHNMMTDSRQFSTFGSAMLEVFNADDPGHCKQYTVARVGLHKAELLMGAVCSFLRIYHMEDDLQERKKFFIEDLDLNIDKFHQLLTFSSTSFLKNQAKYFIDHFMPVSMEEYNFTKASQFINFYSDMSRVQIYNEMLQKMEMFSPDPNVLEMILNCLRKMAERRPVNFLRLVFRRNGDSEIFDRLMVLFWETVDKRKHFADAAPIGSVLFNNMKSFVGCIVDILFSSVHLASVAQLKKFCAILGDLLLESSTVSAESRLPYMCSEAVQRNVLQAFAHSYHKQFQCEKRVQSEGVADSQDGQRHTAASFTEYVMNLKKDEIVNYDFFTLSEYLLEMKRDASKHDSRNVVSPEESDEGGSSMNFQLTVDPSNFTSPGVHSKLHFYYAFILRVNNRFVLLCLADNGLLFASDNYQLNILLMLRYLTPHFVECSAIKSIPFLQTLLALSSAVDVSNLKYAKPFLSLVRRWISCIDLKDSFCEHTPSAEANLMKLRFINILLNRMSDGISCTIFLFLMDVDILSFCYVVLDKMHPKLAGSSVVNSDDLDDETDAVVHCYFPDELWPFFLHDYVEKNDANLFSLFDQLAVEIALRLPYQLKRFGLAPKVREALFLSCWINVLMKYISCTKTLNLYTQFRKLFIYICGSVDLCRWYIDRSALQHLLNDVLRHSRHIFSVSTCVSPSRLNSVYHTKMCLIMWRLKLCLRIGTRRPLNLQKFFISNCEILQELLFVVAVKIHRNITKCVLSLISIAFGAGIDDNNASCSFAFSPEMARHLAIDIFKKNDFLTLEQLLFTLVMQTREGPQNAESLQFFRNLMKFVPNPVARNFVVYVWKRVLHRFPEYGCRSLHMIFLLTDTIGFLTDVEMRRFMTNIADYFTENRRAILTDPIFAVYSKVGKQIPVDGFAFDKRPCFACHRRQSLPFEAELLTLVRYAQYSSTSVFMELRSTYEIERIVLKIVQKRQNKLLKKMELYYSGSDGLSFYHTAILSKWCVAMKCELAENQQTVVMDFAIPITARYLLINYCDFYDTKTTPSTLQAFFNCEACMNLYPKLCFRCKNVAVICENCEEEECINGRAFLCQSCGVSPYTTLKYSVRARESPALPPVMSLSDVQKVSQEGNLLLAKFDNAVKAMETDLKDVQRLAEVGVLSAEHDICEEIEEIQQSSGNSGAIQNNIMKASRYEEYLNLYHSRCKSNHRAIILNYETQILIRMSVSEFENGRLDENPFTSQYLKCRQSCYCCTLWSCAAALILIDNLLRRVNFDASSSTLDGFIDKILTFVLNSPPLRSDPICRSILYNLSQMYNIIAFTISERLAESLFYSLVRGKIEFVGDYLDIVYHCARAEGNDSDVWSSTVADIFKAAICSQPTSTAQSMLGVCLKFFTSGKFLLFNLDGGTAFRNSRALHNDLDEGLKLQFDLRKIFRTTLQKPPYPMESVYIQSFIASMVKLLTHPYSLYIRKMTVTYLHALISQPGTLRVQIFENLLNRIIPFFPKCDDRIGEFFGFLLELLNDPNWRSFFLQKGFFPIFLQVTLREIERLQKIDRSPLSQVDLDCGCLLLNVLKVFQKLHSYDELKDHLDHTAAKTVLYGHTVLRSMVIKRSVSAKHAQGYFEMLIDCMKSGNATLVRSFAKAAFQLLYDESVKKNWQHVLHICDSIRSAICPERRQGEKPFQIVIFGDYSFGDLRGNWANRSFLSTDSDMGPRMRDIKNKICRDCEMIPFTDDDNTLELVVEHKVIALYLNVADVYKYLWVPEKGETEMVITYRVPGLNPLDADEYVWELPTTEENSSCNVALIHEIGGEAVLVNCLNNVDVLEKHGVCSEIVDLLRIATAVKENRLALLSPHLKTISVIMKKVLLIMMDDVRMQGLNSDTMLRIVCRLYEDANLFSASEFERFFEHSLTDVVISLMDVVRNRKIGIDERSEELILRTTALLTMGNEERIDAVANYFDEFTNFFRYDAGSTLNEQKMGRMLCFFVNGLPESANGFRVRVAFFNKGFVLRAINYFLYNYPCAYPLSAASSEVMAFMEKPGLGYALKFLVGICRSCEPTQMLVANSGCLPIVHCFELIPDNRNICILSHQLMNILSQNQAASVKVDAVREHARMVKKSIAAVSRKVELEKLGMKMSEDGTVRIASSVYLDVDLPDEGHFACVICQEGFHNVPLQELGIYVFMKNVSVRDVLLDSVDGFIPELAGQSTVTQFNLVHYQCHSRSIELASSYRDEWNSATLHNADTLCNAILPYPGPQIALDRQVWMMKCYEKQFKEVFPGVSLSCSSVINDLTFLLIRFCWKKSFSTDSQGGGPESNMHLIPYMLYLGGFVSTGMSDDEENRLRSNLNQFLATESSRWFSNAFDVRLFWISVINDRRRRRRLVGLIHIFLHLLQANGLFFQSTLFILYHDQQAWAERRLDILKRFICAGHCHALFHRDSQKQEPIEFNNYIPYLIYFALINSIYTHIFKSVSVTPETETWLKALMLYISTNYIELYNSTTQLFTTYEDDLSQFASFFEFCDICGLLECIPDPDTFFSNCVSYVPSLVPFVRVFSTPSSRAPALAQGNGHRFSPVQNVECCFMHVLPVKNYFCTKIELETAVQAQGTAMKNKQSVPTVEEMAQEKLTQIAASYWASFGNAHRPFSAKVVADIYKNELLEKNFAARSIVLLEFSQYLERFLWPNFDGNTATVEHVMSILVMANEKIRECVPLWPIFFTREKEEFEKFFARILEISLDDELLTIAEQLHVIIFLNHCFTSVEIVSVRSVVQKIISLPMWICLPETVREQCLNGSMKLKKYWKYNQKQFGKLDEESKRKTLFYWRYISDLIKKFLKILHSIPPEDEQCDLNSIRYCERFLEMLIDMESLLPIRRFLNVVLLESRILCYGALSTLVKRHDGGLFTELLNTLKRCAYFEIDDLTGESLSQKEMTIIHVERITKLQELIFQKYNDKMKAFCLSPVSEVDNRNNLFKYLSVLSDEELLNLSADLNLVDPNHTEDPTLNRALLMEIMVNHHEKQPSQLDRINEMSLYPSEEILWNEKVVPVGYFKHATCLALPKLGLQFLTLYDYLLRNFTLFRLESTYEIRLDIEDAIFRLKPWKHEMEANTLVCGSWARMAMPIMHFAVIEVGRPKVGEKAPSVVRADLQLMLNVRQDVRTEWENLRKHDVGFLLTVRPTAPPGTQYCPSEPFLPQIPVVYVRGCEIEGMLGVDGNLIEEYAPPEAKLGFNNDVRTFRVLLDCQQYRLDMMQQEKGGEDVYQTFNVFVRRKPKENNFKAVLDTIRQLMNSECVLPSWFNDLLLGYGDPSVAHYSKLEEQFTMMNFDDTFLSVEHVKESFADDYEVIVNENDLKPPYRIALDETEKKVRIFQEEDESRGPYPFCKRRFNAVLFTKAQVEGIYSGMQHGLTVIVGPPGTGKTDVAAQIINNIYHGWPSERTLVVAHSNQALNYLFQKITERDVDERHLLRLGHGEEYLGMGKDFSREGRVNHILEKRLQLLAQVERLQKSIQQAGSGDVSSSCETALYFYEYQLLPRWFEFERKSKQCRRVGEIFPFAAFFDDLGEALFAEEKEEDGERQELNYENNMQIAHSCWNYIRSIFDQLNEFRAFESLRSRHDRVEYLLTSQAKVIAMTCTHAALRRKEFVDMYFHYDNLIVEEAAQILEIETFIPFLLQPTVQGKNRLRRVVLIGDHYQLPPVVKSQPLQRYSKMEQSMFTRLVRLGVRTIHLDKQGRARQELAALYSWRYNNLGNLPHVLADEEFLTANAGFAHAFQLVNVDDFNGTGESTPVAHFYQCNENAVSARMGKRFLPPTPLPPPSQLMDSNLAEAEFAVAIFMYMRIVGYPAEKITILTTYNGQKHLIRDVLRKRCASNFFFGKPAKVTTVDKYQGEQNDYIILSLVRTAAVGHIRDVRRLVVAFSRARLGLYVLARVSLFENCFELTPAFRMFQNRPRKLIIIPNEAWPTKRLLNEASLYSELTIDDMPQMVNFVYDLYVSNFDVIQAEHMKQHGKWLTPTESSLPVLLDNENKELMKPAEEEESQQPEDSAIVFEVLDE</sequence>
<evidence type="ECO:0000256" key="3">
    <source>
        <dbReference type="ARBA" id="ARBA00022771"/>
    </source>
</evidence>
<keyword evidence="3 5" id="KW-0863">Zinc-finger</keyword>
<dbReference type="InterPro" id="IPR045189">
    <property type="entry name" value="UBR4-like"/>
</dbReference>
<dbReference type="PROSITE" id="PS52043">
    <property type="entry name" value="UBR4_E3"/>
    <property type="match status" value="1"/>
</dbReference>
<dbReference type="PANTHER" id="PTHR21725">
    <property type="entry name" value="E3 UBIQUITIN-PROTEIN LIGASE UBR4"/>
    <property type="match status" value="1"/>
</dbReference>
<dbReference type="Pfam" id="PF13087">
    <property type="entry name" value="AAA_12"/>
    <property type="match status" value="1"/>
</dbReference>
<dbReference type="InterPro" id="IPR041679">
    <property type="entry name" value="DNA2/NAM7-like_C"/>
</dbReference>
<dbReference type="InterPro" id="IPR041677">
    <property type="entry name" value="DNA2/NAM7_AAA_11"/>
</dbReference>
<evidence type="ECO:0000256" key="2">
    <source>
        <dbReference type="ARBA" id="ARBA00022723"/>
    </source>
</evidence>
<dbReference type="Pfam" id="PF16399">
    <property type="entry name" value="Aquarius_N_1st"/>
    <property type="match status" value="1"/>
</dbReference>
<evidence type="ECO:0000256" key="1">
    <source>
        <dbReference type="ARBA" id="ARBA00009970"/>
    </source>
</evidence>
<dbReference type="EMBL" id="JYDR01000044">
    <property type="protein sequence ID" value="KRY72485.1"/>
    <property type="molecule type" value="Genomic_DNA"/>
</dbReference>
<dbReference type="InterPro" id="IPR032174">
    <property type="entry name" value="Aquarius_N"/>
</dbReference>
<keyword evidence="4" id="KW-0862">Zinc</keyword>
<dbReference type="Pfam" id="PF13764">
    <property type="entry name" value="E3_UbLigase_R4"/>
    <property type="match status" value="1"/>
</dbReference>
<accession>A0A0V1EF89</accession>
<evidence type="ECO:0000256" key="7">
    <source>
        <dbReference type="SAM" id="Phobius"/>
    </source>
</evidence>
<dbReference type="PANTHER" id="PTHR21725:SF1">
    <property type="entry name" value="E3 UBIQUITIN-PROTEIN LIGASE UBR4"/>
    <property type="match status" value="1"/>
</dbReference>
<dbReference type="InterPro" id="IPR048967">
    <property type="entry name" value="Aquarius_insert"/>
</dbReference>
<dbReference type="Pfam" id="PF21144">
    <property type="entry name" value="Aquarius_N_3rd"/>
    <property type="match status" value="1"/>
</dbReference>
<dbReference type="SMART" id="SM00396">
    <property type="entry name" value="ZnF_UBR1"/>
    <property type="match status" value="1"/>
</dbReference>
<evidence type="ECO:0000256" key="4">
    <source>
        <dbReference type="ARBA" id="ARBA00022833"/>
    </source>
</evidence>
<dbReference type="Pfam" id="PF13086">
    <property type="entry name" value="AAA_11"/>
    <property type="match status" value="1"/>
</dbReference>